<keyword evidence="2" id="KW-1185">Reference proteome</keyword>
<name>A0A7Z0D4L0_9MICO</name>
<dbReference type="EMBL" id="JACBZP010000001">
    <property type="protein sequence ID" value="NYI68740.1"/>
    <property type="molecule type" value="Genomic_DNA"/>
</dbReference>
<organism evidence="1 2">
    <name type="scientific">Spelaeicoccus albus</name>
    <dbReference type="NCBI Taxonomy" id="1280376"/>
    <lineage>
        <taxon>Bacteria</taxon>
        <taxon>Bacillati</taxon>
        <taxon>Actinomycetota</taxon>
        <taxon>Actinomycetes</taxon>
        <taxon>Micrococcales</taxon>
        <taxon>Brevibacteriaceae</taxon>
        <taxon>Spelaeicoccus</taxon>
    </lineage>
</organism>
<dbReference type="Proteomes" id="UP000539111">
    <property type="component" value="Unassembled WGS sequence"/>
</dbReference>
<sequence>MLAHSIGATPMIVAVGPRYWECSRCGSGVSSDADSRLLANLGRCV</sequence>
<evidence type="ECO:0000313" key="2">
    <source>
        <dbReference type="Proteomes" id="UP000539111"/>
    </source>
</evidence>
<comment type="caution">
    <text evidence="1">The sequence shown here is derived from an EMBL/GenBank/DDBJ whole genome shotgun (WGS) entry which is preliminary data.</text>
</comment>
<reference evidence="1 2" key="1">
    <citation type="submission" date="2020-07" db="EMBL/GenBank/DDBJ databases">
        <title>Sequencing the genomes of 1000 actinobacteria strains.</title>
        <authorList>
            <person name="Klenk H.-P."/>
        </authorList>
    </citation>
    <scope>NUCLEOTIDE SEQUENCE [LARGE SCALE GENOMIC DNA]</scope>
    <source>
        <strain evidence="1 2">DSM 26341</strain>
    </source>
</reference>
<gene>
    <name evidence="1" type="ORF">BJY26_003046</name>
</gene>
<dbReference type="AlphaFoldDB" id="A0A7Z0D4L0"/>
<protein>
    <submittedName>
        <fullName evidence="1">Uncharacterized protein</fullName>
    </submittedName>
</protein>
<accession>A0A7Z0D4L0</accession>
<evidence type="ECO:0000313" key="1">
    <source>
        <dbReference type="EMBL" id="NYI68740.1"/>
    </source>
</evidence>
<proteinExistence type="predicted"/>